<dbReference type="OrthoDB" id="5795281at2"/>
<dbReference type="GO" id="GO:0016020">
    <property type="term" value="C:membrane"/>
    <property type="evidence" value="ECO:0007669"/>
    <property type="project" value="UniProtKB-SubCell"/>
</dbReference>
<protein>
    <submittedName>
        <fullName evidence="7">General secretion pathway protein H</fullName>
    </submittedName>
</protein>
<reference evidence="7 8" key="1">
    <citation type="submission" date="2018-10" db="EMBL/GenBank/DDBJ databases">
        <title>Genomic Encyclopedia of Type Strains, Phase IV (KMG-IV): sequencing the most valuable type-strain genomes for metagenomic binning, comparative biology and taxonomic classification.</title>
        <authorList>
            <person name="Goeker M."/>
        </authorList>
    </citation>
    <scope>NUCLEOTIDE SEQUENCE [LARGE SCALE GENOMIC DNA]</scope>
    <source>
        <strain evidence="7 8">DSM 12769</strain>
    </source>
</reference>
<comment type="subcellular location">
    <subcellularLocation>
        <location evidence="1">Membrane</location>
        <topology evidence="1">Single-pass membrane protein</topology>
    </subcellularLocation>
</comment>
<evidence type="ECO:0000313" key="7">
    <source>
        <dbReference type="EMBL" id="RLK48349.1"/>
    </source>
</evidence>
<keyword evidence="5 6" id="KW-0472">Membrane</keyword>
<keyword evidence="2" id="KW-0488">Methylation</keyword>
<dbReference type="EMBL" id="RCDA01000003">
    <property type="protein sequence ID" value="RLK48349.1"/>
    <property type="molecule type" value="Genomic_DNA"/>
</dbReference>
<evidence type="ECO:0000256" key="3">
    <source>
        <dbReference type="ARBA" id="ARBA00022692"/>
    </source>
</evidence>
<dbReference type="GO" id="GO:0015627">
    <property type="term" value="C:type II protein secretion system complex"/>
    <property type="evidence" value="ECO:0007669"/>
    <property type="project" value="InterPro"/>
</dbReference>
<keyword evidence="8" id="KW-1185">Reference proteome</keyword>
<name>A0A498BZY8_9GAMM</name>
<dbReference type="InterPro" id="IPR002416">
    <property type="entry name" value="T2SS_protein-GspH"/>
</dbReference>
<evidence type="ECO:0000256" key="1">
    <source>
        <dbReference type="ARBA" id="ARBA00004167"/>
    </source>
</evidence>
<accession>A0A498BZY8</accession>
<proteinExistence type="predicted"/>
<evidence type="ECO:0000256" key="5">
    <source>
        <dbReference type="ARBA" id="ARBA00023136"/>
    </source>
</evidence>
<dbReference type="PRINTS" id="PR00885">
    <property type="entry name" value="BCTERIALGSPH"/>
</dbReference>
<comment type="caution">
    <text evidence="7">The sequence shown here is derived from an EMBL/GenBank/DDBJ whole genome shotgun (WGS) entry which is preliminary data.</text>
</comment>
<organism evidence="7 8">
    <name type="scientific">Alkalispirillum mobile</name>
    <dbReference type="NCBI Taxonomy" id="85925"/>
    <lineage>
        <taxon>Bacteria</taxon>
        <taxon>Pseudomonadati</taxon>
        <taxon>Pseudomonadota</taxon>
        <taxon>Gammaproteobacteria</taxon>
        <taxon>Chromatiales</taxon>
        <taxon>Ectothiorhodospiraceae</taxon>
        <taxon>Alkalispirillum</taxon>
    </lineage>
</organism>
<dbReference type="RefSeq" id="WP_121442744.1">
    <property type="nucleotide sequence ID" value="NZ_RCDA01000003.1"/>
</dbReference>
<evidence type="ECO:0000256" key="2">
    <source>
        <dbReference type="ARBA" id="ARBA00022481"/>
    </source>
</evidence>
<dbReference type="InterPro" id="IPR045584">
    <property type="entry name" value="Pilin-like"/>
</dbReference>
<keyword evidence="3 6" id="KW-0812">Transmembrane</keyword>
<evidence type="ECO:0000256" key="4">
    <source>
        <dbReference type="ARBA" id="ARBA00022989"/>
    </source>
</evidence>
<dbReference type="Proteomes" id="UP000275461">
    <property type="component" value="Unassembled WGS sequence"/>
</dbReference>
<dbReference type="Gene3D" id="3.55.40.10">
    <property type="entry name" value="minor pseudopilin epsh domain"/>
    <property type="match status" value="1"/>
</dbReference>
<dbReference type="NCBIfam" id="TIGR02532">
    <property type="entry name" value="IV_pilin_GFxxxE"/>
    <property type="match status" value="1"/>
</dbReference>
<keyword evidence="4 6" id="KW-1133">Transmembrane helix</keyword>
<dbReference type="GO" id="GO:0015628">
    <property type="term" value="P:protein secretion by the type II secretion system"/>
    <property type="evidence" value="ECO:0007669"/>
    <property type="project" value="InterPro"/>
</dbReference>
<dbReference type="SUPFAM" id="SSF54523">
    <property type="entry name" value="Pili subunits"/>
    <property type="match status" value="1"/>
</dbReference>
<gene>
    <name evidence="7" type="ORF">DFR31_2228</name>
</gene>
<feature type="transmembrane region" description="Helical" evidence="6">
    <location>
        <begin position="12"/>
        <end position="33"/>
    </location>
</feature>
<evidence type="ECO:0000256" key="6">
    <source>
        <dbReference type="SAM" id="Phobius"/>
    </source>
</evidence>
<evidence type="ECO:0000313" key="8">
    <source>
        <dbReference type="Proteomes" id="UP000275461"/>
    </source>
</evidence>
<dbReference type="Pfam" id="PF07963">
    <property type="entry name" value="N_methyl"/>
    <property type="match status" value="1"/>
</dbReference>
<dbReference type="InterPro" id="IPR012902">
    <property type="entry name" value="N_methyl_site"/>
</dbReference>
<sequence>MPCRPASASAGFTLFELLAVIIILGLVVGMAALSVGAGGRDQQIEEQGNRFIALAGLARQEVMLGGPSLAIGVTQHGYHFLHEVEVEDGVTAWLPLGEHRYLRSRDLLPDDLELELTLEGVDTRLELQPEQPDPHIYVYGTGEVTEFNLVIRDMREPDRKRVVTGDLGGQLELRQELPDD</sequence>
<dbReference type="AlphaFoldDB" id="A0A498BZY8"/>